<dbReference type="CDD" id="cd01045">
    <property type="entry name" value="Ferritin_like_AB"/>
    <property type="match status" value="1"/>
</dbReference>
<name>A0A3B0R6U3_9ZZZZ</name>
<dbReference type="PANTHER" id="PTHR33531">
    <property type="entry name" value="RUBRERYTHRIN SUBFAMILY"/>
    <property type="match status" value="1"/>
</dbReference>
<dbReference type="EMBL" id="UOEA01000043">
    <property type="protein sequence ID" value="VAV83568.1"/>
    <property type="molecule type" value="Genomic_DNA"/>
</dbReference>
<dbReference type="Gene3D" id="1.20.1260.10">
    <property type="match status" value="1"/>
</dbReference>
<dbReference type="Pfam" id="PF02915">
    <property type="entry name" value="Rubrerythrin"/>
    <property type="match status" value="1"/>
</dbReference>
<dbReference type="InterPro" id="IPR003251">
    <property type="entry name" value="Rr_diiron-bd_dom"/>
</dbReference>
<reference evidence="2" key="1">
    <citation type="submission" date="2018-06" db="EMBL/GenBank/DDBJ databases">
        <authorList>
            <person name="Zhirakovskaya E."/>
        </authorList>
    </citation>
    <scope>NUCLEOTIDE SEQUENCE</scope>
</reference>
<dbReference type="AlphaFoldDB" id="A0A3B0R6U3"/>
<protein>
    <recommendedName>
        <fullName evidence="1">Rubrerythrin diiron-binding domain-containing protein</fullName>
    </recommendedName>
</protein>
<dbReference type="InterPro" id="IPR009078">
    <property type="entry name" value="Ferritin-like_SF"/>
</dbReference>
<organism evidence="2">
    <name type="scientific">hydrothermal vent metagenome</name>
    <dbReference type="NCBI Taxonomy" id="652676"/>
    <lineage>
        <taxon>unclassified sequences</taxon>
        <taxon>metagenomes</taxon>
        <taxon>ecological metagenomes</taxon>
    </lineage>
</organism>
<feature type="domain" description="Rubrerythrin diiron-binding" evidence="1">
    <location>
        <begin position="15"/>
        <end position="157"/>
    </location>
</feature>
<dbReference type="PANTHER" id="PTHR33531:SF7">
    <property type="entry name" value="HYPOTHETICAL MEMBRANE PROTEIN, CONSERVED"/>
    <property type="match status" value="1"/>
</dbReference>
<evidence type="ECO:0000313" key="2">
    <source>
        <dbReference type="EMBL" id="VAV83568.1"/>
    </source>
</evidence>
<proteinExistence type="predicted"/>
<dbReference type="GO" id="GO:0046872">
    <property type="term" value="F:metal ion binding"/>
    <property type="evidence" value="ECO:0007669"/>
    <property type="project" value="InterPro"/>
</dbReference>
<accession>A0A3B0R6U3</accession>
<dbReference type="GO" id="GO:0016491">
    <property type="term" value="F:oxidoreductase activity"/>
    <property type="evidence" value="ECO:0007669"/>
    <property type="project" value="InterPro"/>
</dbReference>
<evidence type="ECO:0000259" key="1">
    <source>
        <dbReference type="Pfam" id="PF02915"/>
    </source>
</evidence>
<dbReference type="SUPFAM" id="SSF47240">
    <property type="entry name" value="Ferritin-like"/>
    <property type="match status" value="1"/>
</dbReference>
<dbReference type="InterPro" id="IPR012347">
    <property type="entry name" value="Ferritin-like"/>
</dbReference>
<gene>
    <name evidence="2" type="ORF">MNBD_DELTA01-2090</name>
</gene>
<sequence>MGNEESRKDYISKVFKAAFKSEMDGHVFYAHAADLTSDDFGKGVFNRLAAEELMHLDAIRTIAESLEKGGDWMNYKDALKAETAAKRESSVFPDDNELMEKLKVEQSDINAVSIAIENEERAVEFYNDLLKGAETPEERVFLTEILEMEKVHLKLLRWEYESLLKDGFWGDFMEFSVEKELG</sequence>